<reference evidence="2 3" key="1">
    <citation type="submission" date="2024-04" db="EMBL/GenBank/DDBJ databases">
        <authorList>
            <person name="Fracassetti M."/>
        </authorList>
    </citation>
    <scope>NUCLEOTIDE SEQUENCE [LARGE SCALE GENOMIC DNA]</scope>
</reference>
<feature type="compositionally biased region" description="Polar residues" evidence="1">
    <location>
        <begin position="322"/>
        <end position="343"/>
    </location>
</feature>
<dbReference type="PANTHER" id="PTHR47481:SF43">
    <property type="entry name" value="RETROTRANSPOSON COPIA-LIKE N-TERMINAL DOMAIN-CONTAINING PROTEIN"/>
    <property type="match status" value="1"/>
</dbReference>
<evidence type="ECO:0000313" key="2">
    <source>
        <dbReference type="EMBL" id="CAL1361358.1"/>
    </source>
</evidence>
<name>A0AAV2CZQ6_9ROSI</name>
<protein>
    <recommendedName>
        <fullName evidence="4">Retrotransposon Copia-like N-terminal domain-containing protein</fullName>
    </recommendedName>
</protein>
<proteinExistence type="predicted"/>
<dbReference type="EMBL" id="OZ034814">
    <property type="protein sequence ID" value="CAL1361358.1"/>
    <property type="molecule type" value="Genomic_DNA"/>
</dbReference>
<dbReference type="PANTHER" id="PTHR47481">
    <property type="match status" value="1"/>
</dbReference>
<feature type="region of interest" description="Disordered" evidence="1">
    <location>
        <begin position="322"/>
        <end position="344"/>
    </location>
</feature>
<feature type="compositionally biased region" description="Low complexity" evidence="1">
    <location>
        <begin position="231"/>
        <end position="243"/>
    </location>
</feature>
<evidence type="ECO:0000313" key="3">
    <source>
        <dbReference type="Proteomes" id="UP001497516"/>
    </source>
</evidence>
<accession>A0AAV2CZQ6</accession>
<feature type="region of interest" description="Disordered" evidence="1">
    <location>
        <begin position="228"/>
        <end position="288"/>
    </location>
</feature>
<dbReference type="Pfam" id="PF14223">
    <property type="entry name" value="Retrotran_gag_2"/>
    <property type="match status" value="1"/>
</dbReference>
<evidence type="ECO:0000256" key="1">
    <source>
        <dbReference type="SAM" id="MobiDB-lite"/>
    </source>
</evidence>
<organism evidence="2 3">
    <name type="scientific">Linum trigynum</name>
    <dbReference type="NCBI Taxonomy" id="586398"/>
    <lineage>
        <taxon>Eukaryota</taxon>
        <taxon>Viridiplantae</taxon>
        <taxon>Streptophyta</taxon>
        <taxon>Embryophyta</taxon>
        <taxon>Tracheophyta</taxon>
        <taxon>Spermatophyta</taxon>
        <taxon>Magnoliopsida</taxon>
        <taxon>eudicotyledons</taxon>
        <taxon>Gunneridae</taxon>
        <taxon>Pentapetalae</taxon>
        <taxon>rosids</taxon>
        <taxon>fabids</taxon>
        <taxon>Malpighiales</taxon>
        <taxon>Linaceae</taxon>
        <taxon>Linum</taxon>
    </lineage>
</organism>
<keyword evidence="3" id="KW-1185">Reference proteome</keyword>
<dbReference type="AlphaFoldDB" id="A0AAV2CZQ6"/>
<evidence type="ECO:0008006" key="4">
    <source>
        <dbReference type="Google" id="ProtNLM"/>
    </source>
</evidence>
<dbReference type="Proteomes" id="UP001497516">
    <property type="component" value="Chromosome 10"/>
</dbReference>
<sequence>MTGGSAISDSSKGSTSSEIQIITFNPAAQLPLKFTPSNFASWRSQLETLLMGLDLIGYLDGTTTAPPQSITIDEASMANPAYRNWFRQDKLILHAMRCSIDESIYSFVSAASTAREAWLTLEKLYASSAQSRVIHLKGKLAKSIKGDRDILTFINDLKSTAAELALIGEPVKDIDLIVHCLRGLSEDYQAFAAAVRSRGPGLSLEDLVDSMVEFEADIKARPQITVPTAFSSQGQKQGGSPQSRPHRGGASSQPYFAGSSPRGPPSPSRQLFSGPASPRENSSPLPRRPRQVCQYCEKPGHTVHQCFRLFPQARQAHLQTRQAQAHYSNAGSSIPQSTTSPSNPWLMDSAASHHVTADLGNLSLYSDYTGPDELVVGNGSGL</sequence>
<gene>
    <name evidence="2" type="ORF">LTRI10_LOCUS8736</name>
</gene>